<keyword evidence="4 10" id="KW-0963">Cytoplasm</keyword>
<comment type="subcellular location">
    <subcellularLocation>
        <location evidence="1 10">Cytoplasm</location>
    </subcellularLocation>
</comment>
<comment type="function">
    <text evidence="10">Confers DNA tethering and processivity to DNA polymerases and other proteins. Acts as a clamp, forming a ring around DNA (a reaction catalyzed by the clamp-loading complex) which diffuses in an ATP-independent manner freely and bidirectionally along dsDNA. Initially characterized for its ability to contact the catalytic subunit of DNA polymerase III (Pol III), a complex, multichain enzyme responsible for most of the replicative synthesis in bacteria; Pol III exhibits 3'-5' exonuclease proofreading activity. The beta chain is required for initiation of replication as well as for processivity of DNA replication.</text>
</comment>
<keyword evidence="5 10" id="KW-0808">Transferase</keyword>
<dbReference type="InterPro" id="IPR022637">
    <property type="entry name" value="DNA_polIII_beta_cen"/>
</dbReference>
<evidence type="ECO:0000259" key="12">
    <source>
        <dbReference type="Pfam" id="PF02767"/>
    </source>
</evidence>
<dbReference type="AlphaFoldDB" id="A0A0H3BI08"/>
<evidence type="ECO:0000256" key="9">
    <source>
        <dbReference type="ARBA" id="ARBA00023125"/>
    </source>
</evidence>
<dbReference type="RefSeq" id="WP_010881452.1">
    <property type="nucleotide sequence ID" value="NC_010741.1"/>
</dbReference>
<feature type="domain" description="DNA polymerase III beta sliding clamp C-terminal" evidence="13">
    <location>
        <begin position="245"/>
        <end position="368"/>
    </location>
</feature>
<dbReference type="GO" id="GO:0006271">
    <property type="term" value="P:DNA strand elongation involved in DNA replication"/>
    <property type="evidence" value="ECO:0007669"/>
    <property type="project" value="TreeGrafter"/>
</dbReference>
<dbReference type="Pfam" id="PF02767">
    <property type="entry name" value="DNA_pol3_beta_2"/>
    <property type="match status" value="1"/>
</dbReference>
<dbReference type="InterPro" id="IPR001001">
    <property type="entry name" value="DNA_polIII_beta"/>
</dbReference>
<dbReference type="PIRSF" id="PIRSF000804">
    <property type="entry name" value="DNA_pol_III_b"/>
    <property type="match status" value="1"/>
</dbReference>
<dbReference type="SMR" id="A0A0H3BI08"/>
<dbReference type="GO" id="GO:0008408">
    <property type="term" value="F:3'-5' exonuclease activity"/>
    <property type="evidence" value="ECO:0007669"/>
    <property type="project" value="InterPro"/>
</dbReference>
<evidence type="ECO:0000259" key="13">
    <source>
        <dbReference type="Pfam" id="PF02768"/>
    </source>
</evidence>
<keyword evidence="6 10" id="KW-0548">Nucleotidyltransferase</keyword>
<comment type="subunit">
    <text evidence="10">Forms a ring-shaped head-to-tail homodimer around DNA.</text>
</comment>
<name>A0A0H3BI08_TREPS</name>
<dbReference type="InterPro" id="IPR022635">
    <property type="entry name" value="DNA_polIII_beta_C"/>
</dbReference>
<dbReference type="GO" id="GO:0003887">
    <property type="term" value="F:DNA-directed DNA polymerase activity"/>
    <property type="evidence" value="ECO:0007669"/>
    <property type="project" value="UniProtKB-UniRule"/>
</dbReference>
<dbReference type="PANTHER" id="PTHR30478:SF0">
    <property type="entry name" value="BETA SLIDING CLAMP"/>
    <property type="match status" value="1"/>
</dbReference>
<comment type="similarity">
    <text evidence="2 10">Belongs to the beta sliding clamp family.</text>
</comment>
<dbReference type="GO" id="GO:0009360">
    <property type="term" value="C:DNA polymerase III complex"/>
    <property type="evidence" value="ECO:0007669"/>
    <property type="project" value="InterPro"/>
</dbReference>
<feature type="domain" description="DNA polymerase III beta sliding clamp central" evidence="12">
    <location>
        <begin position="130"/>
        <end position="243"/>
    </location>
</feature>
<organism evidence="14 15">
    <name type="scientific">Treponema pallidum subsp. pallidum (strain SS14)</name>
    <dbReference type="NCBI Taxonomy" id="455434"/>
    <lineage>
        <taxon>Bacteria</taxon>
        <taxon>Pseudomonadati</taxon>
        <taxon>Spirochaetota</taxon>
        <taxon>Spirochaetia</taxon>
        <taxon>Spirochaetales</taxon>
        <taxon>Treponemataceae</taxon>
        <taxon>Treponema</taxon>
    </lineage>
</organism>
<dbReference type="Pfam" id="PF00712">
    <property type="entry name" value="DNA_pol3_beta"/>
    <property type="match status" value="1"/>
</dbReference>
<dbReference type="KEGG" id="tpp:TPASS_0002"/>
<evidence type="ECO:0000256" key="2">
    <source>
        <dbReference type="ARBA" id="ARBA00010752"/>
    </source>
</evidence>
<evidence type="ECO:0000256" key="5">
    <source>
        <dbReference type="ARBA" id="ARBA00022679"/>
    </source>
</evidence>
<evidence type="ECO:0000256" key="3">
    <source>
        <dbReference type="ARBA" id="ARBA00021035"/>
    </source>
</evidence>
<evidence type="ECO:0000256" key="8">
    <source>
        <dbReference type="ARBA" id="ARBA00022932"/>
    </source>
</evidence>
<keyword evidence="9" id="KW-0238">DNA-binding</keyword>
<evidence type="ECO:0000256" key="10">
    <source>
        <dbReference type="PIRNR" id="PIRNR000804"/>
    </source>
</evidence>
<evidence type="ECO:0000256" key="7">
    <source>
        <dbReference type="ARBA" id="ARBA00022705"/>
    </source>
</evidence>
<accession>A0A0H3BI08</accession>
<evidence type="ECO:0000256" key="4">
    <source>
        <dbReference type="ARBA" id="ARBA00022490"/>
    </source>
</evidence>
<evidence type="ECO:0000259" key="11">
    <source>
        <dbReference type="Pfam" id="PF00712"/>
    </source>
</evidence>
<protein>
    <recommendedName>
        <fullName evidence="3 10">Beta sliding clamp</fullName>
    </recommendedName>
</protein>
<evidence type="ECO:0000256" key="6">
    <source>
        <dbReference type="ARBA" id="ARBA00022695"/>
    </source>
</evidence>
<evidence type="ECO:0000313" key="15">
    <source>
        <dbReference type="Proteomes" id="UP000001202"/>
    </source>
</evidence>
<dbReference type="SUPFAM" id="SSF55979">
    <property type="entry name" value="DNA clamp"/>
    <property type="match status" value="3"/>
</dbReference>
<keyword evidence="7 10" id="KW-0235">DNA replication</keyword>
<evidence type="ECO:0000313" key="14">
    <source>
        <dbReference type="EMBL" id="ACD70431.1"/>
    </source>
</evidence>
<feature type="domain" description="DNA polymerase III beta sliding clamp N-terminal" evidence="11">
    <location>
        <begin position="1"/>
        <end position="119"/>
    </location>
</feature>
<dbReference type="GO" id="GO:0005737">
    <property type="term" value="C:cytoplasm"/>
    <property type="evidence" value="ECO:0007669"/>
    <property type="project" value="UniProtKB-SubCell"/>
</dbReference>
<dbReference type="Gene3D" id="3.10.150.10">
    <property type="entry name" value="DNA Polymerase III, subunit A, domain 2"/>
    <property type="match status" value="1"/>
</dbReference>
<dbReference type="Proteomes" id="UP000001202">
    <property type="component" value="Chromosome"/>
</dbReference>
<sequence length="371" mass="41290">MKILCEKEAFLKEISTAQEVISNKKNTSIFSNVLLAAQGALLTIRATDTKVTFETSIPVNVLAEGTTTVFCDKLVNVVSALPTKEIELTLCEEQLVITPPNKKISFQLRTLSHESFPCFPQNEGGVSLAVPTSDLRNMINHTVFAVSEDSTRHFINGVHVDFQYGNIICVSTDGKRLAYIEKKGESSPQSFSGVIVPTKILGIVNRKLTPEGSVTLCITSQHVYFFFGGYKFSSVLIEGQFPNYKRVIPDHQERSFCVGRVELMEALKRVSLLVEQKSHRIFITIQQGLLTLSSKAHTQENEIGDAQEEIACAYTGESEVIALNYLYLEEPLKVFTSKEVQVEFTDPAKALTLRAVPNTDCFHIIMPMQTE</sequence>
<keyword evidence="8 10" id="KW-0239">DNA-directed DNA polymerase</keyword>
<dbReference type="Pfam" id="PF02768">
    <property type="entry name" value="DNA_pol3_beta_3"/>
    <property type="match status" value="1"/>
</dbReference>
<gene>
    <name evidence="14" type="primary">dnaN</name>
    <name evidence="14" type="ordered locus">TPASS_0002</name>
</gene>
<dbReference type="InterPro" id="IPR022634">
    <property type="entry name" value="DNA_polIII_beta_N"/>
</dbReference>
<dbReference type="Gene3D" id="3.70.10.10">
    <property type="match status" value="1"/>
</dbReference>
<dbReference type="GeneID" id="93875802"/>
<dbReference type="PATRIC" id="fig|455434.6.peg.2"/>
<dbReference type="SMART" id="SM00480">
    <property type="entry name" value="POL3Bc"/>
    <property type="match status" value="1"/>
</dbReference>
<dbReference type="EMBL" id="CP000805">
    <property type="protein sequence ID" value="ACD70431.1"/>
    <property type="molecule type" value="Genomic_DNA"/>
</dbReference>
<dbReference type="PANTHER" id="PTHR30478">
    <property type="entry name" value="DNA POLYMERASE III SUBUNIT BETA"/>
    <property type="match status" value="1"/>
</dbReference>
<dbReference type="GO" id="GO:0003677">
    <property type="term" value="F:DNA binding"/>
    <property type="evidence" value="ECO:0007669"/>
    <property type="project" value="UniProtKB-UniRule"/>
</dbReference>
<reference evidence="14 15" key="1">
    <citation type="journal article" date="2008" name="BMC Microbiol.">
        <title>Complete genome sequence of Treponema pallidum ssp. pallidum strain SS14 determined with oligonucleotide arrays.</title>
        <authorList>
            <person name="Matejkova P."/>
            <person name="Strouhal M."/>
            <person name="Smajs D."/>
            <person name="Norris S.J."/>
            <person name="Palzkill T."/>
            <person name="Petrosino J.F."/>
            <person name="Sodergren E."/>
            <person name="Norton J.E."/>
            <person name="Singh J."/>
            <person name="Richmond T.A."/>
            <person name="Molla M.N."/>
            <person name="Albert T.J."/>
            <person name="Weinstock G.M."/>
        </authorList>
    </citation>
    <scope>NUCLEOTIDE SEQUENCE [LARGE SCALE GENOMIC DNA]</scope>
    <source>
        <strain evidence="14 15">SS14</strain>
    </source>
</reference>
<evidence type="ECO:0000256" key="1">
    <source>
        <dbReference type="ARBA" id="ARBA00004496"/>
    </source>
</evidence>
<dbReference type="NCBIfam" id="TIGR00663">
    <property type="entry name" value="dnan"/>
    <property type="match status" value="1"/>
</dbReference>
<dbReference type="CDD" id="cd00140">
    <property type="entry name" value="beta_clamp"/>
    <property type="match status" value="1"/>
</dbReference>
<dbReference type="InterPro" id="IPR046938">
    <property type="entry name" value="DNA_clamp_sf"/>
</dbReference>
<proteinExistence type="inferred from homology"/>